<feature type="domain" description="Peptidase S1" evidence="7">
    <location>
        <begin position="1493"/>
        <end position="1735"/>
    </location>
</feature>
<protein>
    <submittedName>
        <fullName evidence="8">Uncharacterized protein</fullName>
    </submittedName>
</protein>
<feature type="domain" description="CUB" evidence="6">
    <location>
        <begin position="2178"/>
        <end position="2286"/>
    </location>
</feature>
<sequence>MPAKSLFICILFSIWFHACKLQQQDAACTSYAIITEDSGNISSPNYPNDYSNNLNCNWTILAPPNKLIEVEFVDFHLQSCSFSLKDYLNIHDGEEQYAGISFCGTNKPVDFESSTNRVNLFFSSDSSTNEKGFLIKWTFKDACSNSEFRCWNGSCILSEKKCDGVRHCEDDSDEIECANTNATFEECGKQSVAPDFTWNQRIIGGNEARNGSWPWQAMLVYSFSGSSFCGASIIDQRFILTAAHCVEFLSGPSDLKVFVGRHSYQNYGEGKLLSVVNIFPHPDYNQFNLQNDIALLELQEAISFATNIRKVCYPPVNDSSIDPDAGTTCIITGWGNISPSGGSFIPPETLYQARVPVVGSEKCRDLYSSSHQVTESQICAGFVNEGGVDTCQGDSGGPLICLVGENTWYQVGLTSFGIGCAQPGYPGVYTRLSYFSQWINEVVTSNGSYVNGVYTEEPACVEPTNITEQNGTISSPNYPSNYANNLNCTWIIQAPANKLIEIRFLDFQLEGCSYTVYDFLAVYDGNELYTGVQLCGSNKPKDFESSTNQVRIHLYTDYVVTTKGFLLAWNFTDTCSNDEFRCWNGSCIPFEQKCDGVRHCTDDSDEIECVLTSATLEECGKQSIAPDFTWNQRIIGGNEARNGSWPWQVMVVAGSSFCGGSIIDERFVLTAAHCVNNIFLPSSLEVYVGRHSFDNNGEGKLLVAKNIIVHPAYNLSNLQNDIALLELEDAISFGTNIRKICYPSANDSSIDPDAGTICITTGWGNVSPSGGPFIAPETLFQARVPIVDLDRCNVSYSSSIHVLDSHICVGYFDDGGVGPCHGDSGGPLICLVNENTWYQVGITSFGIGCAQPGYPGVYTRLSYFSQWIDEVIASNGSYGVDINKLACVEPTIITEWNGTISSPNYPSNYANNLNCTWIIQAPANKLIKVRFLDFELQGCSYTVNDYLAVYDGNILYTGVEFCGSNKPKDFESSTNQVTINFISNDIISRKGFHFNWTFVDACLNTEFRCWNGNCIPVKEKCDGVRHCEDDSDEIECANTNATFEECGKQSIAPDFTWNQRIIGGNEARNGSWPWQAMLVYSFGGSSFCGASIIDQRFILTAAHCVEFLSGPSDLKVYVGRHSYQNYGEGKLLSVENIFLHPDYNQFNLQNDIALLELQEAISFATNIRKICYPPVNDSSIDPDAGTTCIITGWGNISPSGGSFIPPETLYQARVPIVGLEKCRDLYSSLNQATESQICAGFVNEGGVDTCQGDSGGPLICLVGENTWYQVGITSFGIGCAQPGYPGVYTRLSYFSQWINEVVTSNGSYVNGVYTEEPACVEPTNITEQNGTISSPNYPSNYANNLNCTWIIQAPSNKLIEIRFLDFQLEGCSYTVYDFLAVYDGNELYTGVQLCGSNKPKDFESSTNQVRIHLYTDYVVTTKGFLLAWNFTDTCSNDEFRCWNGSCIPFEQKCDGVRHCEDDSDEIECVLTSATLEECGKQSIAPDFTWNQRIIGGNEARNGSWPWQAMLVDSFSGSSFCGASIIDQRFILTAAHCVEFLSGPSNLKVYVGRHSYQNYGEGKLLSVENIFLHPDYNQFNLQNDIALLELQEAISFATNIRKVCYPPVNDSSIDPDAGTTCIITGWGNISPSGGSFIPPETLYQARVPVVGSEKCRDLYSSSHQVTESQICAGFVNEGGVDTCQGDSGGPLFCLVGENTWYQVGITSFGIGCAQPGYPGVYTRLSYFSQWINEVVTSNGSYVNGVYTEEPACVEPTKITEQNGTISSPNYPSNYANNLNCTWIIQAPANKLIEIRFLDFQLEGCSYTVYDFLAIYDGNELYTGVQLCGSNKPKDFESSTNQVKIHLYTDYVVTTKGFLLAWTFTDTCSNDEFRCWNGSCIPFEQKCDGVRHCEDDSDEIECVLTSATLEECGKQSIAPDFTWNQRIIGGNEARNGSWPWQVMVVAGSSFCGGSIIDERFVLTAAHCVNNLFLPSSLEVYVGRHSFDNNGEGKLLVVKNIIVHPAYNPSNLQNDIALLELEDAISFGTNIRKICYPSANDSSIDPDAGTICITTGWGNVSPSGGPFIAPETLFQARVPIVDLDRCNVSYSSSIHVLDSHICVGYFDDGGVGPCHGDSGGPLICLVNENTWYQVGITSFGIGCAQPGYPGVYTRLSYFSQWIDEVIASNGSYGVDINKLACVEPTIITEWNGTISSPNYPSNYANNLNCTWIIQAPANKLIKFCKQGSLFSSYNVFSNLLNDIALLELEDAISFATNIRKICYPPTNDSWIDPDADTTCIITGWGNICE</sequence>
<keyword evidence="5" id="KW-0732">Signal</keyword>
<dbReference type="Gene3D" id="4.10.400.10">
    <property type="entry name" value="Low-density Lipoprotein Receptor"/>
    <property type="match status" value="5"/>
</dbReference>
<feature type="disulfide bond" evidence="3">
    <location>
        <begin position="1434"/>
        <end position="1446"/>
    </location>
</feature>
<feature type="disulfide bond" evidence="3">
    <location>
        <begin position="162"/>
        <end position="177"/>
    </location>
</feature>
<evidence type="ECO:0000259" key="7">
    <source>
        <dbReference type="PROSITE" id="PS50240"/>
    </source>
</evidence>
<feature type="domain" description="CUB" evidence="6">
    <location>
        <begin position="887"/>
        <end position="999"/>
    </location>
</feature>
<dbReference type="Gene3D" id="2.60.120.290">
    <property type="entry name" value="Spermadhesin, CUB domain"/>
    <property type="match status" value="6"/>
</dbReference>
<evidence type="ECO:0000313" key="8">
    <source>
        <dbReference type="EMBL" id="CAK8680068.1"/>
    </source>
</evidence>
<dbReference type="InterPro" id="IPR000859">
    <property type="entry name" value="CUB_dom"/>
</dbReference>
<keyword evidence="1 3" id="KW-1015">Disulfide bond</keyword>
<dbReference type="InterPro" id="IPR001254">
    <property type="entry name" value="Trypsin_dom"/>
</dbReference>
<feature type="disulfide bond" evidence="3">
    <location>
        <begin position="1002"/>
        <end position="1014"/>
    </location>
</feature>
<dbReference type="PANTHER" id="PTHR24252:SF7">
    <property type="entry name" value="HYALIN"/>
    <property type="match status" value="1"/>
</dbReference>
<dbReference type="SUPFAM" id="SSF49854">
    <property type="entry name" value="Spermadhesin, CUB domain"/>
    <property type="match status" value="6"/>
</dbReference>
<dbReference type="CDD" id="cd00041">
    <property type="entry name" value="CUB"/>
    <property type="match status" value="6"/>
</dbReference>
<feature type="disulfide bond" evidence="3">
    <location>
        <begin position="1009"/>
        <end position="1027"/>
    </location>
</feature>
<feature type="disulfide bond" evidence="3">
    <location>
        <begin position="1885"/>
        <end position="1900"/>
    </location>
</feature>
<dbReference type="InterPro" id="IPR033116">
    <property type="entry name" value="TRYPSIN_SER"/>
</dbReference>
<feature type="domain" description="Peptidase S1" evidence="7">
    <location>
        <begin position="1925"/>
        <end position="2164"/>
    </location>
</feature>
<dbReference type="InterPro" id="IPR023415">
    <property type="entry name" value="LDLR_class-A_CS"/>
</dbReference>
<feature type="disulfide bond" evidence="3">
    <location>
        <begin position="1866"/>
        <end position="1878"/>
    </location>
</feature>
<dbReference type="PRINTS" id="PR00261">
    <property type="entry name" value="LDLRECEPTOR"/>
</dbReference>
<dbReference type="InterPro" id="IPR009003">
    <property type="entry name" value="Peptidase_S1_PA"/>
</dbReference>
<dbReference type="PANTHER" id="PTHR24252">
    <property type="entry name" value="ACROSIN-RELATED"/>
    <property type="match status" value="1"/>
</dbReference>
<feature type="disulfide bond" evidence="3">
    <location>
        <begin position="582"/>
        <end position="600"/>
    </location>
</feature>
<dbReference type="CDD" id="cd00112">
    <property type="entry name" value="LDLa"/>
    <property type="match status" value="5"/>
</dbReference>
<dbReference type="EMBL" id="CAWYQH010000068">
    <property type="protein sequence ID" value="CAK8680068.1"/>
    <property type="molecule type" value="Genomic_DNA"/>
</dbReference>
<evidence type="ECO:0000256" key="2">
    <source>
        <dbReference type="PROSITE-ProRule" id="PRU00059"/>
    </source>
</evidence>
<dbReference type="PROSITE" id="PS01180">
    <property type="entry name" value="CUB"/>
    <property type="match status" value="6"/>
</dbReference>
<gene>
    <name evidence="8" type="ORF">CVLEPA_LOCUS10356</name>
</gene>
<feature type="signal peptide" evidence="5">
    <location>
        <begin position="1"/>
        <end position="21"/>
    </location>
</feature>
<keyword evidence="9" id="KW-1185">Reference proteome</keyword>
<feature type="domain" description="CUB" evidence="6">
    <location>
        <begin position="1319"/>
        <end position="1431"/>
    </location>
</feature>
<feature type="domain" description="CUB" evidence="6">
    <location>
        <begin position="28"/>
        <end position="140"/>
    </location>
</feature>
<dbReference type="CDD" id="cd00190">
    <property type="entry name" value="Tryp_SPc"/>
    <property type="match status" value="5"/>
</dbReference>
<feature type="disulfide bond" evidence="3">
    <location>
        <begin position="143"/>
        <end position="155"/>
    </location>
</feature>
<feature type="domain" description="Peptidase S1" evidence="7">
    <location>
        <begin position="634"/>
        <end position="873"/>
    </location>
</feature>
<keyword evidence="4" id="KW-0645">Protease</keyword>
<dbReference type="SUPFAM" id="SSF50494">
    <property type="entry name" value="Trypsin-like serine proteases"/>
    <property type="match status" value="6"/>
</dbReference>
<dbReference type="SMART" id="SM00020">
    <property type="entry name" value="Tryp_SPc"/>
    <property type="match status" value="5"/>
</dbReference>
<accession>A0ABP0FM28</accession>
<feature type="domain" description="Peptidase S1" evidence="7">
    <location>
        <begin position="1061"/>
        <end position="1303"/>
    </location>
</feature>
<feature type="disulfide bond" evidence="3">
    <location>
        <begin position="575"/>
        <end position="587"/>
    </location>
</feature>
<comment type="caution">
    <text evidence="8">The sequence shown here is derived from an EMBL/GenBank/DDBJ whole genome shotgun (WGS) entry which is preliminary data.</text>
</comment>
<dbReference type="SUPFAM" id="SSF57424">
    <property type="entry name" value="LDL receptor-like module"/>
    <property type="match status" value="5"/>
</dbReference>
<reference evidence="8 9" key="1">
    <citation type="submission" date="2024-02" db="EMBL/GenBank/DDBJ databases">
        <authorList>
            <person name="Daric V."/>
            <person name="Darras S."/>
        </authorList>
    </citation>
    <scope>NUCLEOTIDE SEQUENCE [LARGE SCALE GENOMIC DNA]</scope>
</reference>
<organism evidence="8 9">
    <name type="scientific">Clavelina lepadiformis</name>
    <name type="common">Light-bulb sea squirt</name>
    <name type="synonym">Ascidia lepadiformis</name>
    <dbReference type="NCBI Taxonomy" id="159417"/>
    <lineage>
        <taxon>Eukaryota</taxon>
        <taxon>Metazoa</taxon>
        <taxon>Chordata</taxon>
        <taxon>Tunicata</taxon>
        <taxon>Ascidiacea</taxon>
        <taxon>Aplousobranchia</taxon>
        <taxon>Clavelinidae</taxon>
        <taxon>Clavelina</taxon>
    </lineage>
</organism>
<feature type="domain" description="Peptidase S1" evidence="7">
    <location>
        <begin position="202"/>
        <end position="444"/>
    </location>
</feature>
<dbReference type="PROSITE" id="PS00135">
    <property type="entry name" value="TRYPSIN_SER"/>
    <property type="match status" value="5"/>
</dbReference>
<dbReference type="Pfam" id="PF00431">
    <property type="entry name" value="CUB"/>
    <property type="match status" value="6"/>
</dbReference>
<dbReference type="InterPro" id="IPR036055">
    <property type="entry name" value="LDL_receptor-like_sf"/>
</dbReference>
<evidence type="ECO:0000256" key="5">
    <source>
        <dbReference type="SAM" id="SignalP"/>
    </source>
</evidence>
<feature type="disulfide bond" evidence="3">
    <location>
        <begin position="1021"/>
        <end position="1036"/>
    </location>
</feature>
<name>A0ABP0FM28_CLALP</name>
<dbReference type="InterPro" id="IPR043504">
    <property type="entry name" value="Peptidase_S1_PA_chymotrypsin"/>
</dbReference>
<feature type="disulfide bond" evidence="3">
    <location>
        <begin position="150"/>
        <end position="168"/>
    </location>
</feature>
<feature type="domain" description="CUB" evidence="6">
    <location>
        <begin position="1751"/>
        <end position="1863"/>
    </location>
</feature>
<keyword evidence="4" id="KW-0378">Hydrolase</keyword>
<evidence type="ECO:0000256" key="4">
    <source>
        <dbReference type="RuleBase" id="RU363034"/>
    </source>
</evidence>
<keyword evidence="4" id="KW-0720">Serine protease</keyword>
<dbReference type="SMART" id="SM00042">
    <property type="entry name" value="CUB"/>
    <property type="match status" value="5"/>
</dbReference>
<dbReference type="InterPro" id="IPR002172">
    <property type="entry name" value="LDrepeatLR_classA_rpt"/>
</dbReference>
<feature type="domain" description="CUB" evidence="6">
    <location>
        <begin position="460"/>
        <end position="572"/>
    </location>
</feature>
<dbReference type="InterPro" id="IPR018114">
    <property type="entry name" value="TRYPSIN_HIS"/>
</dbReference>
<proteinExistence type="predicted"/>
<evidence type="ECO:0000256" key="3">
    <source>
        <dbReference type="PROSITE-ProRule" id="PRU00124"/>
    </source>
</evidence>
<dbReference type="Gene3D" id="2.40.10.10">
    <property type="entry name" value="Trypsin-like serine proteases"/>
    <property type="match status" value="6"/>
</dbReference>
<evidence type="ECO:0000256" key="1">
    <source>
        <dbReference type="ARBA" id="ARBA00023157"/>
    </source>
</evidence>
<dbReference type="Pfam" id="PF00089">
    <property type="entry name" value="Trypsin"/>
    <property type="match status" value="6"/>
</dbReference>
<dbReference type="PROSITE" id="PS01209">
    <property type="entry name" value="LDLRA_1"/>
    <property type="match status" value="5"/>
</dbReference>
<dbReference type="Proteomes" id="UP001642483">
    <property type="component" value="Unassembled WGS sequence"/>
</dbReference>
<dbReference type="PROSITE" id="PS00134">
    <property type="entry name" value="TRYPSIN_HIS"/>
    <property type="match status" value="5"/>
</dbReference>
<dbReference type="InterPro" id="IPR035914">
    <property type="entry name" value="Sperma_CUB_dom_sf"/>
</dbReference>
<dbReference type="PROSITE" id="PS50240">
    <property type="entry name" value="TRYPSIN_DOM"/>
    <property type="match status" value="5"/>
</dbReference>
<comment type="caution">
    <text evidence="2">Lacks conserved residue(s) required for the propagation of feature annotation.</text>
</comment>
<feature type="disulfide bond" evidence="3">
    <location>
        <begin position="1453"/>
        <end position="1468"/>
    </location>
</feature>
<evidence type="ECO:0000259" key="6">
    <source>
        <dbReference type="PROSITE" id="PS01180"/>
    </source>
</evidence>
<feature type="disulfide bond" evidence="3">
    <location>
        <begin position="1441"/>
        <end position="1459"/>
    </location>
</feature>
<evidence type="ECO:0000313" key="9">
    <source>
        <dbReference type="Proteomes" id="UP001642483"/>
    </source>
</evidence>
<feature type="disulfide bond" evidence="3">
    <location>
        <begin position="594"/>
        <end position="609"/>
    </location>
</feature>
<dbReference type="PROSITE" id="PS50068">
    <property type="entry name" value="LDLRA_2"/>
    <property type="match status" value="5"/>
</dbReference>
<dbReference type="SMART" id="SM00192">
    <property type="entry name" value="LDLa"/>
    <property type="match status" value="5"/>
</dbReference>
<dbReference type="Pfam" id="PF00057">
    <property type="entry name" value="Ldl_recept_a"/>
    <property type="match status" value="5"/>
</dbReference>
<feature type="chain" id="PRO_5047479349" evidence="5">
    <location>
        <begin position="22"/>
        <end position="2286"/>
    </location>
</feature>
<feature type="disulfide bond" evidence="3">
    <location>
        <begin position="1873"/>
        <end position="1891"/>
    </location>
</feature>